<accession>A0A6L4WXZ7</accession>
<evidence type="ECO:0000256" key="1">
    <source>
        <dbReference type="SAM" id="Coils"/>
    </source>
</evidence>
<organism evidence="2 3">
    <name type="scientific">Poseidonibacter ostreae</name>
    <dbReference type="NCBI Taxonomy" id="2654171"/>
    <lineage>
        <taxon>Bacteria</taxon>
        <taxon>Pseudomonadati</taxon>
        <taxon>Campylobacterota</taxon>
        <taxon>Epsilonproteobacteria</taxon>
        <taxon>Campylobacterales</taxon>
        <taxon>Arcobacteraceae</taxon>
        <taxon>Poseidonibacter</taxon>
    </lineage>
</organism>
<dbReference type="Proteomes" id="UP000472839">
    <property type="component" value="Unassembled WGS sequence"/>
</dbReference>
<feature type="coiled-coil region" evidence="1">
    <location>
        <begin position="21"/>
        <end position="85"/>
    </location>
</feature>
<reference evidence="2 3" key="1">
    <citation type="submission" date="2019-10" db="EMBL/GenBank/DDBJ databases">
        <title>Poseidonibacter ostreae sp. nov., isolated from the gut of the Ostrea denselamellosa.</title>
        <authorList>
            <person name="Choi A."/>
        </authorList>
    </citation>
    <scope>NUCLEOTIDE SEQUENCE [LARGE SCALE GENOMIC DNA]</scope>
    <source>
        <strain evidence="2 3">SJOD-M-33</strain>
    </source>
</reference>
<dbReference type="RefSeq" id="WP_193315803.1">
    <property type="nucleotide sequence ID" value="NZ_WFKK01000001.1"/>
</dbReference>
<gene>
    <name evidence="2" type="ORF">GBG19_00405</name>
</gene>
<sequence length="214" mass="23730">MAILSCGSYANEQVNSAIDKISNTIKTEAQLNKELNAVQNNNESVGFKDTLMNRVDEKMSKLTAIVEENARLQEENRLNSELSLQTAQQITTEEVALPVLLGSTIISKKKIGSKRTRVLSTEALVVDADGNKYSMNTRNNNIIKRVHSDYIDFNDSDKKIPMIISSNNGELATSTPKINSVKGIVSIDKRFRTIKNDVKASSLKDSVIKELVKK</sequence>
<keyword evidence="1" id="KW-0175">Coiled coil</keyword>
<dbReference type="EMBL" id="WFKK01000001">
    <property type="protein sequence ID" value="KAB7891330.1"/>
    <property type="molecule type" value="Genomic_DNA"/>
</dbReference>
<comment type="caution">
    <text evidence="2">The sequence shown here is derived from an EMBL/GenBank/DDBJ whole genome shotgun (WGS) entry which is preliminary data.</text>
</comment>
<proteinExistence type="predicted"/>
<dbReference type="AlphaFoldDB" id="A0A6L4WXZ7"/>
<protein>
    <submittedName>
        <fullName evidence="2">Uncharacterized protein</fullName>
    </submittedName>
</protein>
<evidence type="ECO:0000313" key="3">
    <source>
        <dbReference type="Proteomes" id="UP000472839"/>
    </source>
</evidence>
<evidence type="ECO:0000313" key="2">
    <source>
        <dbReference type="EMBL" id="KAB7891330.1"/>
    </source>
</evidence>
<name>A0A6L4WXZ7_9BACT</name>